<evidence type="ECO:0000259" key="6">
    <source>
        <dbReference type="Pfam" id="PF00692"/>
    </source>
</evidence>
<dbReference type="EMBL" id="MEXR01000032">
    <property type="protein sequence ID" value="OGD09475.1"/>
    <property type="molecule type" value="Genomic_DNA"/>
</dbReference>
<feature type="domain" description="dUTPase-like" evidence="6">
    <location>
        <begin position="13"/>
        <end position="140"/>
    </location>
</feature>
<dbReference type="GO" id="GO:0046081">
    <property type="term" value="P:dUTP catabolic process"/>
    <property type="evidence" value="ECO:0007669"/>
    <property type="project" value="InterPro"/>
</dbReference>
<dbReference type="GO" id="GO:0000287">
    <property type="term" value="F:magnesium ion binding"/>
    <property type="evidence" value="ECO:0007669"/>
    <property type="project" value="InterPro"/>
</dbReference>
<evidence type="ECO:0000256" key="5">
    <source>
        <dbReference type="ARBA" id="ARBA00047686"/>
    </source>
</evidence>
<comment type="caution">
    <text evidence="7">The sequence shown here is derived from an EMBL/GenBank/DDBJ whole genome shotgun (WGS) entry which is preliminary data.</text>
</comment>
<dbReference type="SUPFAM" id="SSF51283">
    <property type="entry name" value="dUTPase-like"/>
    <property type="match status" value="1"/>
</dbReference>
<dbReference type="InterPro" id="IPR029054">
    <property type="entry name" value="dUTPase-like"/>
</dbReference>
<name>A0A1F4ZSV9_9BACT</name>
<dbReference type="InterPro" id="IPR008181">
    <property type="entry name" value="dUTPase"/>
</dbReference>
<evidence type="ECO:0000256" key="4">
    <source>
        <dbReference type="ARBA" id="ARBA00023080"/>
    </source>
</evidence>
<dbReference type="GO" id="GO:0006226">
    <property type="term" value="P:dUMP biosynthetic process"/>
    <property type="evidence" value="ECO:0007669"/>
    <property type="project" value="InterPro"/>
</dbReference>
<keyword evidence="4" id="KW-0546">Nucleotide metabolism</keyword>
<dbReference type="Pfam" id="PF00692">
    <property type="entry name" value="dUTPase"/>
    <property type="match status" value="1"/>
</dbReference>
<dbReference type="InterPro" id="IPR033704">
    <property type="entry name" value="dUTPase_trimeric"/>
</dbReference>
<evidence type="ECO:0000313" key="8">
    <source>
        <dbReference type="Proteomes" id="UP000176424"/>
    </source>
</evidence>
<evidence type="ECO:0000256" key="1">
    <source>
        <dbReference type="ARBA" id="ARBA00006581"/>
    </source>
</evidence>
<dbReference type="STRING" id="1797263.A2397_02190"/>
<gene>
    <name evidence="7" type="ORF">A2397_02190</name>
</gene>
<dbReference type="GO" id="GO:0004170">
    <property type="term" value="F:dUTP diphosphatase activity"/>
    <property type="evidence" value="ECO:0007669"/>
    <property type="project" value="UniProtKB-EC"/>
</dbReference>
<dbReference type="Gene3D" id="2.70.40.10">
    <property type="match status" value="1"/>
</dbReference>
<reference evidence="7 8" key="1">
    <citation type="journal article" date="2016" name="Nat. Commun.">
        <title>Thousands of microbial genomes shed light on interconnected biogeochemical processes in an aquifer system.</title>
        <authorList>
            <person name="Anantharaman K."/>
            <person name="Brown C.T."/>
            <person name="Hug L.A."/>
            <person name="Sharon I."/>
            <person name="Castelle C.J."/>
            <person name="Probst A.J."/>
            <person name="Thomas B.C."/>
            <person name="Singh A."/>
            <person name="Wilkins M.J."/>
            <person name="Karaoz U."/>
            <person name="Brodie E.L."/>
            <person name="Williams K.H."/>
            <person name="Hubbard S.S."/>
            <person name="Banfield J.F."/>
        </authorList>
    </citation>
    <scope>NUCLEOTIDE SEQUENCE [LARGE SCALE GENOMIC DNA]</scope>
</reference>
<evidence type="ECO:0000313" key="7">
    <source>
        <dbReference type="EMBL" id="OGD09475.1"/>
    </source>
</evidence>
<sequence length="143" mass="15758">MRVKIKRFDLSLPLPEYKTAKATSADLNARERVEIKPGEVKLIGLNIAIKIPNGYVGILAARSSTHKLGLMAANGVGIIDPDYCGDEDEWKLAAFNFTKKKVVVEKGTRIAQVLFLPCKRAKWTEVKKMGIRNRGGFGTTGVK</sequence>
<keyword evidence="3" id="KW-0378">Hydrolase</keyword>
<dbReference type="PANTHER" id="PTHR11241:SF0">
    <property type="entry name" value="DEOXYURIDINE 5'-TRIPHOSPHATE NUCLEOTIDOHYDROLASE"/>
    <property type="match status" value="1"/>
</dbReference>
<dbReference type="Proteomes" id="UP000176424">
    <property type="component" value="Unassembled WGS sequence"/>
</dbReference>
<evidence type="ECO:0000256" key="2">
    <source>
        <dbReference type="ARBA" id="ARBA00012379"/>
    </source>
</evidence>
<proteinExistence type="inferred from homology"/>
<organism evidence="7 8">
    <name type="scientific">Candidatus Amesbacteria bacterium RIFOXYB1_FULL_44_23</name>
    <dbReference type="NCBI Taxonomy" id="1797263"/>
    <lineage>
        <taxon>Bacteria</taxon>
        <taxon>Candidatus Amesiibacteriota</taxon>
    </lineage>
</organism>
<dbReference type="PANTHER" id="PTHR11241">
    <property type="entry name" value="DEOXYURIDINE 5'-TRIPHOSPHATE NUCLEOTIDOHYDROLASE"/>
    <property type="match status" value="1"/>
</dbReference>
<comment type="catalytic activity">
    <reaction evidence="5">
        <text>dUTP + H2O = dUMP + diphosphate + H(+)</text>
        <dbReference type="Rhea" id="RHEA:10248"/>
        <dbReference type="ChEBI" id="CHEBI:15377"/>
        <dbReference type="ChEBI" id="CHEBI:15378"/>
        <dbReference type="ChEBI" id="CHEBI:33019"/>
        <dbReference type="ChEBI" id="CHEBI:61555"/>
        <dbReference type="ChEBI" id="CHEBI:246422"/>
        <dbReference type="EC" id="3.6.1.23"/>
    </reaction>
</comment>
<accession>A0A1F4ZSV9</accession>
<dbReference type="CDD" id="cd07557">
    <property type="entry name" value="trimeric_dUTPase"/>
    <property type="match status" value="1"/>
</dbReference>
<comment type="similarity">
    <text evidence="1">Belongs to the dUTPase family.</text>
</comment>
<dbReference type="AlphaFoldDB" id="A0A1F4ZSV9"/>
<dbReference type="InterPro" id="IPR036157">
    <property type="entry name" value="dUTPase-like_sf"/>
</dbReference>
<dbReference type="EC" id="3.6.1.23" evidence="2"/>
<protein>
    <recommendedName>
        <fullName evidence="2">dUTP diphosphatase</fullName>
        <ecNumber evidence="2">3.6.1.23</ecNumber>
    </recommendedName>
</protein>
<evidence type="ECO:0000256" key="3">
    <source>
        <dbReference type="ARBA" id="ARBA00022801"/>
    </source>
</evidence>